<dbReference type="AlphaFoldDB" id="A0A8K0SW19"/>
<name>A0A8K0SW19_9HYPO</name>
<reference evidence="3" key="1">
    <citation type="journal article" date="2021" name="Nat. Commun.">
        <title>Genetic determinants of endophytism in the Arabidopsis root mycobiome.</title>
        <authorList>
            <person name="Mesny F."/>
            <person name="Miyauchi S."/>
            <person name="Thiergart T."/>
            <person name="Pickel B."/>
            <person name="Atanasova L."/>
            <person name="Karlsson M."/>
            <person name="Huettel B."/>
            <person name="Barry K.W."/>
            <person name="Haridas S."/>
            <person name="Chen C."/>
            <person name="Bauer D."/>
            <person name="Andreopoulos W."/>
            <person name="Pangilinan J."/>
            <person name="LaButti K."/>
            <person name="Riley R."/>
            <person name="Lipzen A."/>
            <person name="Clum A."/>
            <person name="Drula E."/>
            <person name="Henrissat B."/>
            <person name="Kohler A."/>
            <person name="Grigoriev I.V."/>
            <person name="Martin F.M."/>
            <person name="Hacquard S."/>
        </authorList>
    </citation>
    <scope>NUCLEOTIDE SEQUENCE</scope>
    <source>
        <strain evidence="3">MPI-CAGE-CH-0235</strain>
    </source>
</reference>
<dbReference type="OrthoDB" id="5041285at2759"/>
<evidence type="ECO:0000256" key="1">
    <source>
        <dbReference type="SAM" id="SignalP"/>
    </source>
</evidence>
<dbReference type="GO" id="GO:0016787">
    <property type="term" value="F:hydrolase activity"/>
    <property type="evidence" value="ECO:0007669"/>
    <property type="project" value="InterPro"/>
</dbReference>
<dbReference type="PANTHER" id="PTHR43695">
    <property type="entry name" value="PUTATIVE (AFU_ORTHOLOGUE AFUA_2G17250)-RELATED"/>
    <property type="match status" value="1"/>
</dbReference>
<proteinExistence type="predicted"/>
<evidence type="ECO:0000313" key="4">
    <source>
        <dbReference type="Proteomes" id="UP000813444"/>
    </source>
</evidence>
<evidence type="ECO:0000313" key="3">
    <source>
        <dbReference type="EMBL" id="KAH7322957.1"/>
    </source>
</evidence>
<dbReference type="PANTHER" id="PTHR43695:SF2">
    <property type="entry name" value="PUTATIVE (AFU_ORTHOLOGUE AFUA_2G17250)-RELATED"/>
    <property type="match status" value="1"/>
</dbReference>
<protein>
    <submittedName>
        <fullName evidence="3">Acetylesterase</fullName>
    </submittedName>
</protein>
<keyword evidence="4" id="KW-1185">Reference proteome</keyword>
<dbReference type="EMBL" id="JAGPNK010000004">
    <property type="protein sequence ID" value="KAH7322957.1"/>
    <property type="molecule type" value="Genomic_DNA"/>
</dbReference>
<dbReference type="Gene3D" id="3.40.50.1110">
    <property type="entry name" value="SGNH hydrolase"/>
    <property type="match status" value="1"/>
</dbReference>
<dbReference type="Proteomes" id="UP000813444">
    <property type="component" value="Unassembled WGS sequence"/>
</dbReference>
<evidence type="ECO:0000259" key="2">
    <source>
        <dbReference type="Pfam" id="PF13472"/>
    </source>
</evidence>
<dbReference type="SUPFAM" id="SSF52266">
    <property type="entry name" value="SGNH hydrolase"/>
    <property type="match status" value="1"/>
</dbReference>
<gene>
    <name evidence="3" type="ORF">B0I35DRAFT_407366</name>
</gene>
<dbReference type="Pfam" id="PF13472">
    <property type="entry name" value="Lipase_GDSL_2"/>
    <property type="match status" value="1"/>
</dbReference>
<feature type="chain" id="PRO_5035447255" evidence="1">
    <location>
        <begin position="20"/>
        <end position="253"/>
    </location>
</feature>
<feature type="domain" description="SGNH hydrolase-type esterase" evidence="2">
    <location>
        <begin position="36"/>
        <end position="210"/>
    </location>
</feature>
<dbReference type="InterPro" id="IPR013830">
    <property type="entry name" value="SGNH_hydro"/>
</dbReference>
<feature type="signal peptide" evidence="1">
    <location>
        <begin position="1"/>
        <end position="19"/>
    </location>
</feature>
<dbReference type="InterPro" id="IPR037459">
    <property type="entry name" value="RhgT-like"/>
</dbReference>
<organism evidence="3 4">
    <name type="scientific">Stachybotrys elegans</name>
    <dbReference type="NCBI Taxonomy" id="80388"/>
    <lineage>
        <taxon>Eukaryota</taxon>
        <taxon>Fungi</taxon>
        <taxon>Dikarya</taxon>
        <taxon>Ascomycota</taxon>
        <taxon>Pezizomycotina</taxon>
        <taxon>Sordariomycetes</taxon>
        <taxon>Hypocreomycetidae</taxon>
        <taxon>Hypocreales</taxon>
        <taxon>Stachybotryaceae</taxon>
        <taxon>Stachybotrys</taxon>
    </lineage>
</organism>
<keyword evidence="1" id="KW-0732">Signal</keyword>
<sequence length="253" mass="27253">MKFASVSLLLTAALTQVRASPTLRPKWVKPPYFITVGDSTVAIDGGWGDGFLSYLQDGADGINTGKSGATTASYRWEGLWDKAIAAVEANKEAFSPIVTIQFGHNDQKPQNGVSEPAFQQNLQTMAEEVQRAGGTPIIITSLTRRTFSGGAVVENLAAHTALAIRAAEAVGIDYLDLNRASTDYINSIGNANGGFYDWGPGDKTHLNPAGTVVFGRMVVDLLLRERPDLEPYFRPQKALSDKIWSGEFATGDE</sequence>
<dbReference type="InterPro" id="IPR036514">
    <property type="entry name" value="SGNH_hydro_sf"/>
</dbReference>
<dbReference type="CDD" id="cd01821">
    <property type="entry name" value="Rhamnogalacturan_acetylesterase_like"/>
    <property type="match status" value="1"/>
</dbReference>
<accession>A0A8K0SW19</accession>
<comment type="caution">
    <text evidence="3">The sequence shown here is derived from an EMBL/GenBank/DDBJ whole genome shotgun (WGS) entry which is preliminary data.</text>
</comment>